<evidence type="ECO:0000313" key="1">
    <source>
        <dbReference type="EMBL" id="SFM96419.1"/>
    </source>
</evidence>
<dbReference type="RefSeq" id="WP_139234331.1">
    <property type="nucleotide sequence ID" value="NZ_FOTK01000088.1"/>
</dbReference>
<protein>
    <submittedName>
        <fullName evidence="1">Uncharacterized protein</fullName>
    </submittedName>
</protein>
<keyword evidence="2" id="KW-1185">Reference proteome</keyword>
<organism evidence="1 2">
    <name type="scientific">Methylobacterium pseudosasicola</name>
    <dbReference type="NCBI Taxonomy" id="582667"/>
    <lineage>
        <taxon>Bacteria</taxon>
        <taxon>Pseudomonadati</taxon>
        <taxon>Pseudomonadota</taxon>
        <taxon>Alphaproteobacteria</taxon>
        <taxon>Hyphomicrobiales</taxon>
        <taxon>Methylobacteriaceae</taxon>
        <taxon>Methylobacterium</taxon>
    </lineage>
</organism>
<name>A0A1I4V5E4_9HYPH</name>
<accession>A0A1I4V5E4</accession>
<proteinExistence type="predicted"/>
<gene>
    <name evidence="1" type="ORF">SAMN05192568_10882</name>
</gene>
<evidence type="ECO:0000313" key="2">
    <source>
        <dbReference type="Proteomes" id="UP000199048"/>
    </source>
</evidence>
<dbReference type="Proteomes" id="UP000199048">
    <property type="component" value="Unassembled WGS sequence"/>
</dbReference>
<dbReference type="OrthoDB" id="8449076at2"/>
<dbReference type="STRING" id="582667.SAMN05192568_10882"/>
<sequence length="301" mass="34171">MLISFAPIALVLRRINSFDDEYWSGCVADFWKKHKESNLRIRYFIITNLILSLRAFIGHVFLPRLTAKLSSCESAQEIKDALGRKTIFGLLTLGFLGACVLPIPANSMNYSEGSSKQTLRRKVRAARKAGVTWRSVTDRAEQIVLINKLHNFVPSKTRIRLEGNDWSDVIGKYLWTVGFGPDGEPLLIAITPYDGEWATLHLFVTLGETKIHSDARYYITQVIVERLSNLGVRHLINTDSADNLPAGLWHFQKMLGFRVVRVRIARNRSYGYFGKPITTLSDEKFVQNRNGTSRTGVLRAR</sequence>
<dbReference type="AlphaFoldDB" id="A0A1I4V5E4"/>
<dbReference type="EMBL" id="FOTK01000088">
    <property type="protein sequence ID" value="SFM96419.1"/>
    <property type="molecule type" value="Genomic_DNA"/>
</dbReference>
<reference evidence="2" key="1">
    <citation type="submission" date="2016-10" db="EMBL/GenBank/DDBJ databases">
        <authorList>
            <person name="Varghese N."/>
            <person name="Submissions S."/>
        </authorList>
    </citation>
    <scope>NUCLEOTIDE SEQUENCE [LARGE SCALE GENOMIC DNA]</scope>
    <source>
        <strain evidence="2">BL36</strain>
    </source>
</reference>